<dbReference type="Pfam" id="PF06968">
    <property type="entry name" value="BATS"/>
    <property type="match status" value="1"/>
</dbReference>
<evidence type="ECO:0000256" key="11">
    <source>
        <dbReference type="ARBA" id="ARBA00023004"/>
    </source>
</evidence>
<dbReference type="GO" id="GO:0005506">
    <property type="term" value="F:iron ion binding"/>
    <property type="evidence" value="ECO:0007669"/>
    <property type="project" value="UniProtKB-UniRule"/>
</dbReference>
<dbReference type="SFLD" id="SFLDG01278">
    <property type="entry name" value="biotin_synthase_like"/>
    <property type="match status" value="1"/>
</dbReference>
<evidence type="ECO:0000313" key="17">
    <source>
        <dbReference type="EMBL" id="CRH07659.1"/>
    </source>
</evidence>
<evidence type="ECO:0000256" key="10">
    <source>
        <dbReference type="ARBA" id="ARBA00022756"/>
    </source>
</evidence>
<dbReference type="NCBIfam" id="TIGR00433">
    <property type="entry name" value="bioB"/>
    <property type="match status" value="1"/>
</dbReference>
<feature type="binding site" evidence="14 15">
    <location>
        <position position="121"/>
    </location>
    <ligand>
        <name>[2Fe-2S] cluster</name>
        <dbReference type="ChEBI" id="CHEBI:190135"/>
    </ligand>
</feature>
<proteinExistence type="inferred from homology"/>
<dbReference type="FunFam" id="3.20.20.70:FF:000026">
    <property type="entry name" value="Biotin synthase"/>
    <property type="match status" value="1"/>
</dbReference>
<sequence length="339" mass="37218">MVDSEEQVPRCGDAWLDGLADAALVGQRPSTEDALRILTDKRVALLPLLQAAFRVRHHYFGRGVRVHILNNVQNGYCPEDCNYCAQSKDSEAKIEKYTIKSDAEIMAGAKEAHESGAYRYCMVFSGRNPSDDRVAHMARLVKDIKAQYPVEVCLSAGFLDEKTATTLKEAGLDRYNHNLNTADEFYNTICSTHGYGDRLSTLQEAKKAGLEVCSGLIIGMGEKPADIVEVAGTLRDLNARSIPVNFYVHVPGAKLGEVDQLTPEFGLRTLALFRLFNPDAEIRAAGGRETNLRGMESLSLFPANSLFAEGYLNTAGHAAERTTKLVEDAGFFVESMESS</sequence>
<dbReference type="InterPro" id="IPR010722">
    <property type="entry name" value="BATS_dom"/>
</dbReference>
<feature type="binding site" evidence="14 15">
    <location>
        <position position="213"/>
    </location>
    <ligand>
        <name>[2Fe-2S] cluster</name>
        <dbReference type="ChEBI" id="CHEBI:190135"/>
    </ligand>
</feature>
<dbReference type="UniPathway" id="UPA00078">
    <property type="reaction ID" value="UER00162"/>
</dbReference>
<dbReference type="GO" id="GO:0004076">
    <property type="term" value="F:biotin synthase activity"/>
    <property type="evidence" value="ECO:0007669"/>
    <property type="project" value="UniProtKB-UniRule"/>
</dbReference>
<comment type="function">
    <text evidence="14">Catalyzes the conversion of dethiobiotin (DTB) to biotin by the insertion of a sulfur atom into dethiobiotin via a radical-based mechanism.</text>
</comment>
<dbReference type="PANTHER" id="PTHR22976">
    <property type="entry name" value="BIOTIN SYNTHASE"/>
    <property type="match status" value="1"/>
</dbReference>
<evidence type="ECO:0000256" key="2">
    <source>
        <dbReference type="ARBA" id="ARBA00010765"/>
    </source>
</evidence>
<comment type="subunit">
    <text evidence="3 14">Homodimer.</text>
</comment>
<protein>
    <recommendedName>
        <fullName evidence="4 14">Biotin synthase</fullName>
        <ecNumber evidence="4 14">2.8.1.6</ecNumber>
    </recommendedName>
</protein>
<dbReference type="CDD" id="cd01335">
    <property type="entry name" value="Radical_SAM"/>
    <property type="match status" value="1"/>
</dbReference>
<name>A0A1S7LNB1_MAGMO</name>
<dbReference type="InterPro" id="IPR024177">
    <property type="entry name" value="Biotin_synthase"/>
</dbReference>
<keyword evidence="10 14" id="KW-0093">Biotin biosynthesis</keyword>
<dbReference type="SFLD" id="SFLDS00029">
    <property type="entry name" value="Radical_SAM"/>
    <property type="match status" value="1"/>
</dbReference>
<evidence type="ECO:0000256" key="8">
    <source>
        <dbReference type="ARBA" id="ARBA00022714"/>
    </source>
</evidence>
<dbReference type="InterPro" id="IPR013785">
    <property type="entry name" value="Aldolase_TIM"/>
</dbReference>
<dbReference type="SMART" id="SM00876">
    <property type="entry name" value="BATS"/>
    <property type="match status" value="1"/>
</dbReference>
<evidence type="ECO:0000256" key="15">
    <source>
        <dbReference type="PIRSR" id="PIRSR001619-1"/>
    </source>
</evidence>
<dbReference type="PANTHER" id="PTHR22976:SF2">
    <property type="entry name" value="BIOTIN SYNTHASE, MITOCHONDRIAL"/>
    <property type="match status" value="1"/>
</dbReference>
<dbReference type="GO" id="GO:0051539">
    <property type="term" value="F:4 iron, 4 sulfur cluster binding"/>
    <property type="evidence" value="ECO:0007669"/>
    <property type="project" value="UniProtKB-KW"/>
</dbReference>
<feature type="binding site" evidence="14 15">
    <location>
        <position position="153"/>
    </location>
    <ligand>
        <name>[2Fe-2S] cluster</name>
        <dbReference type="ChEBI" id="CHEBI:190135"/>
    </ligand>
</feature>
<feature type="domain" description="Radical SAM core" evidence="16">
    <location>
        <begin position="62"/>
        <end position="288"/>
    </location>
</feature>
<accession>A0A1S7LNB1</accession>
<keyword evidence="9 14" id="KW-0479">Metal-binding</keyword>
<reference evidence="17" key="1">
    <citation type="submission" date="2015-04" db="EMBL/GenBank/DDBJ databases">
        <authorList>
            <person name="Syromyatnikov M.Y."/>
            <person name="Popov V.N."/>
        </authorList>
    </citation>
    <scope>NUCLEOTIDE SEQUENCE</scope>
    <source>
        <strain evidence="17">MO-1</strain>
    </source>
</reference>
<evidence type="ECO:0000256" key="14">
    <source>
        <dbReference type="HAMAP-Rule" id="MF_01694"/>
    </source>
</evidence>
<evidence type="ECO:0000256" key="6">
    <source>
        <dbReference type="ARBA" id="ARBA00022679"/>
    </source>
</evidence>
<dbReference type="PROSITE" id="PS51918">
    <property type="entry name" value="RADICAL_SAM"/>
    <property type="match status" value="1"/>
</dbReference>
<dbReference type="GO" id="GO:0051537">
    <property type="term" value="F:2 iron, 2 sulfur cluster binding"/>
    <property type="evidence" value="ECO:0007669"/>
    <property type="project" value="UniProtKB-KW"/>
</dbReference>
<feature type="binding site" evidence="14 15">
    <location>
        <position position="77"/>
    </location>
    <ligand>
        <name>[4Fe-4S] cluster</name>
        <dbReference type="ChEBI" id="CHEBI:49883"/>
        <note>4Fe-4S-S-AdoMet</note>
    </ligand>
</feature>
<dbReference type="EMBL" id="LO017727">
    <property type="protein sequence ID" value="CRH07659.1"/>
    <property type="molecule type" value="Genomic_DNA"/>
</dbReference>
<comment type="cofactor">
    <cofactor evidence="14">
        <name>[2Fe-2S] cluster</name>
        <dbReference type="ChEBI" id="CHEBI:190135"/>
    </cofactor>
    <text evidence="14">Binds 1 [2Fe-2S] cluster. The cluster is coordinated with 3 cysteines and 1 arginine.</text>
</comment>
<dbReference type="SFLD" id="SFLDG01060">
    <property type="entry name" value="BATS_domain_containing"/>
    <property type="match status" value="1"/>
</dbReference>
<dbReference type="Gene3D" id="3.20.20.70">
    <property type="entry name" value="Aldolase class I"/>
    <property type="match status" value="1"/>
</dbReference>
<evidence type="ECO:0000256" key="13">
    <source>
        <dbReference type="ARBA" id="ARBA00051157"/>
    </source>
</evidence>
<comment type="similarity">
    <text evidence="2 14">Belongs to the radical SAM superfamily. Biotin synthase family.</text>
</comment>
<dbReference type="EC" id="2.8.1.6" evidence="4 14"/>
<keyword evidence="11 14" id="KW-0408">Iron</keyword>
<evidence type="ECO:0000256" key="4">
    <source>
        <dbReference type="ARBA" id="ARBA00012236"/>
    </source>
</evidence>
<dbReference type="InterPro" id="IPR007197">
    <property type="entry name" value="rSAM"/>
</dbReference>
<dbReference type="InterPro" id="IPR002684">
    <property type="entry name" value="Biotin_synth/BioAB"/>
</dbReference>
<keyword evidence="7 14" id="KW-0949">S-adenosyl-L-methionine</keyword>
<feature type="binding site" evidence="14 15">
    <location>
        <position position="283"/>
    </location>
    <ligand>
        <name>[2Fe-2S] cluster</name>
        <dbReference type="ChEBI" id="CHEBI:190135"/>
    </ligand>
</feature>
<evidence type="ECO:0000256" key="7">
    <source>
        <dbReference type="ARBA" id="ARBA00022691"/>
    </source>
</evidence>
<keyword evidence="6 14" id="KW-0808">Transferase</keyword>
<dbReference type="SMART" id="SM00729">
    <property type="entry name" value="Elp3"/>
    <property type="match status" value="1"/>
</dbReference>
<evidence type="ECO:0000256" key="12">
    <source>
        <dbReference type="ARBA" id="ARBA00023014"/>
    </source>
</evidence>
<feature type="binding site" evidence="14 15">
    <location>
        <position position="81"/>
    </location>
    <ligand>
        <name>[4Fe-4S] cluster</name>
        <dbReference type="ChEBI" id="CHEBI:49883"/>
        <note>4Fe-4S-S-AdoMet</note>
    </ligand>
</feature>
<dbReference type="GO" id="GO:0009102">
    <property type="term" value="P:biotin biosynthetic process"/>
    <property type="evidence" value="ECO:0007669"/>
    <property type="project" value="UniProtKB-UniRule"/>
</dbReference>
<evidence type="ECO:0000256" key="3">
    <source>
        <dbReference type="ARBA" id="ARBA00011738"/>
    </source>
</evidence>
<evidence type="ECO:0000256" key="9">
    <source>
        <dbReference type="ARBA" id="ARBA00022723"/>
    </source>
</evidence>
<gene>
    <name evidence="14 17" type="primary">bioB</name>
    <name evidence="17" type="ORF">MAGMO_3523</name>
</gene>
<dbReference type="HAMAP" id="MF_01694">
    <property type="entry name" value="BioB"/>
    <property type="match status" value="1"/>
</dbReference>
<comment type="cofactor">
    <cofactor evidence="15">
        <name>[2Fe-2S] cluster</name>
        <dbReference type="ChEBI" id="CHEBI:190135"/>
    </cofactor>
    <text evidence="15">Binds 1 [2Fe-2S] cluster. The cluster is coordinated with 3 cysteines and 1 arginine.</text>
</comment>
<evidence type="ECO:0000256" key="5">
    <source>
        <dbReference type="ARBA" id="ARBA00022485"/>
    </source>
</evidence>
<dbReference type="AlphaFoldDB" id="A0A1S7LNB1"/>
<comment type="pathway">
    <text evidence="1 14">Cofactor biosynthesis; biotin biosynthesis; biotin from 7,8-diaminononanoate: step 2/2.</text>
</comment>
<keyword evidence="12 14" id="KW-0411">Iron-sulfur</keyword>
<dbReference type="InterPro" id="IPR058240">
    <property type="entry name" value="rSAM_sf"/>
</dbReference>
<dbReference type="SUPFAM" id="SSF102114">
    <property type="entry name" value="Radical SAM enzymes"/>
    <property type="match status" value="1"/>
</dbReference>
<evidence type="ECO:0000256" key="1">
    <source>
        <dbReference type="ARBA" id="ARBA00004942"/>
    </source>
</evidence>
<keyword evidence="8 14" id="KW-0001">2Fe-2S</keyword>
<comment type="cofactor">
    <cofactor evidence="14 15">
        <name>[4Fe-4S] cluster</name>
        <dbReference type="ChEBI" id="CHEBI:49883"/>
    </cofactor>
    <text evidence="14 15">Binds 1 [4Fe-4S] cluster. The cluster is coordinated with 3 cysteines and an exchangeable S-adenosyl-L-methionine.</text>
</comment>
<feature type="binding site" evidence="14 15">
    <location>
        <position position="84"/>
    </location>
    <ligand>
        <name>[4Fe-4S] cluster</name>
        <dbReference type="ChEBI" id="CHEBI:49883"/>
        <note>4Fe-4S-S-AdoMet</note>
    </ligand>
</feature>
<comment type="catalytic activity">
    <reaction evidence="13 14">
        <text>(4R,5S)-dethiobiotin + (sulfur carrier)-SH + 2 reduced [2Fe-2S]-[ferredoxin] + 2 S-adenosyl-L-methionine = (sulfur carrier)-H + biotin + 2 5'-deoxyadenosine + 2 L-methionine + 2 oxidized [2Fe-2S]-[ferredoxin]</text>
        <dbReference type="Rhea" id="RHEA:22060"/>
        <dbReference type="Rhea" id="RHEA-COMP:10000"/>
        <dbReference type="Rhea" id="RHEA-COMP:10001"/>
        <dbReference type="Rhea" id="RHEA-COMP:14737"/>
        <dbReference type="Rhea" id="RHEA-COMP:14739"/>
        <dbReference type="ChEBI" id="CHEBI:17319"/>
        <dbReference type="ChEBI" id="CHEBI:29917"/>
        <dbReference type="ChEBI" id="CHEBI:33737"/>
        <dbReference type="ChEBI" id="CHEBI:33738"/>
        <dbReference type="ChEBI" id="CHEBI:57586"/>
        <dbReference type="ChEBI" id="CHEBI:57844"/>
        <dbReference type="ChEBI" id="CHEBI:59789"/>
        <dbReference type="ChEBI" id="CHEBI:64428"/>
        <dbReference type="ChEBI" id="CHEBI:149473"/>
        <dbReference type="EC" id="2.8.1.6"/>
    </reaction>
</comment>
<dbReference type="Pfam" id="PF04055">
    <property type="entry name" value="Radical_SAM"/>
    <property type="match status" value="1"/>
</dbReference>
<dbReference type="PIRSF" id="PIRSF001619">
    <property type="entry name" value="Biotin_synth"/>
    <property type="match status" value="1"/>
</dbReference>
<organism evidence="17">
    <name type="scientific">Magnetococcus massalia (strain MO-1)</name>
    <dbReference type="NCBI Taxonomy" id="451514"/>
    <lineage>
        <taxon>Bacteria</taxon>
        <taxon>Pseudomonadati</taxon>
        <taxon>Pseudomonadota</taxon>
        <taxon>Magnetococcia</taxon>
        <taxon>Magnetococcales</taxon>
        <taxon>Magnetococcaceae</taxon>
        <taxon>Magnetococcus</taxon>
    </lineage>
</organism>
<evidence type="ECO:0000259" key="16">
    <source>
        <dbReference type="PROSITE" id="PS51918"/>
    </source>
</evidence>
<keyword evidence="5 14" id="KW-0004">4Fe-4S</keyword>
<dbReference type="InterPro" id="IPR006638">
    <property type="entry name" value="Elp3/MiaA/NifB-like_rSAM"/>
</dbReference>